<dbReference type="InterPro" id="IPR006027">
    <property type="entry name" value="NusB_RsmB_TIM44"/>
</dbReference>
<feature type="binding site" evidence="5">
    <location>
        <position position="370"/>
    </location>
    <ligand>
        <name>S-adenosyl-L-methionine</name>
        <dbReference type="ChEBI" id="CHEBI:59789"/>
    </ligand>
</feature>
<dbReference type="PANTHER" id="PTHR22807:SF61">
    <property type="entry name" value="NOL1_NOP2_SUN FAMILY PROTEIN _ ANTITERMINATION NUSB DOMAIN-CONTAINING PROTEIN"/>
    <property type="match status" value="1"/>
</dbReference>
<name>A1B5L0_PARDP</name>
<sequence>MASKRPAHPRSRIRQRARPSPFSKYSADRAQGPGISEIDADALFLVIAIAHRLGPVAPAQFDRQVQRLRLAAALFGLGQRALCGGRQILAVGHGGFPCFALDEVNLGKRQALNKTRTQGQARDGARSGALRLLAAVDDGATLDEAGALTDRLAPAERARARRLALEVLRRADRVDLLLAPMLARRPRPEIMRILRLAAVEMLALGEAPHGAVNAAVALARASGRKGQAAAGMVNAVLRKIAGAAEAWARLSPQKMPFWLRAPVVAAWGEDAARAIEAAHEAGAVLDLTPKGADCPGEALPTGSHRLPAGTRVSALPGYAEGDWWVQDAAAALAVRVLDPQPGERVADLCAAPGGKTLQLAAAGAEVTAVDISELRLARVAENLARCGLQARLVAADALDWRPDQPLDAVLLDAPCSATGTIRRHPELPRIRDGAGLAELTGLQARLIDHALDLLKPGGRLIYATCSLLPAEGEDQLAAVLARHPGLVVEPPRAPGVEPDWITPQGGLRLRPDLWPERGGMDGFFIARLRKSAERT</sequence>
<evidence type="ECO:0000256" key="5">
    <source>
        <dbReference type="PROSITE-ProRule" id="PRU01023"/>
    </source>
</evidence>
<keyword evidence="3 5" id="KW-0949">S-adenosyl-L-methionine</keyword>
<dbReference type="Gene3D" id="1.10.940.10">
    <property type="entry name" value="NusB-like"/>
    <property type="match status" value="1"/>
</dbReference>
<dbReference type="STRING" id="318586.Pden_2720"/>
<dbReference type="InterPro" id="IPR035926">
    <property type="entry name" value="NusB-like_sf"/>
</dbReference>
<evidence type="ECO:0000256" key="3">
    <source>
        <dbReference type="ARBA" id="ARBA00022691"/>
    </source>
</evidence>
<dbReference type="Proteomes" id="UP000000361">
    <property type="component" value="Chromosome 1"/>
</dbReference>
<dbReference type="InterPro" id="IPR023267">
    <property type="entry name" value="RCMT"/>
</dbReference>
<dbReference type="AlphaFoldDB" id="A1B5L0"/>
<dbReference type="eggNOG" id="COG0144">
    <property type="taxonomic scope" value="Bacteria"/>
</dbReference>
<dbReference type="CDD" id="cd02440">
    <property type="entry name" value="AdoMet_MTases"/>
    <property type="match status" value="1"/>
</dbReference>
<evidence type="ECO:0000313" key="9">
    <source>
        <dbReference type="Proteomes" id="UP000000361"/>
    </source>
</evidence>
<evidence type="ECO:0000256" key="6">
    <source>
        <dbReference type="SAM" id="MobiDB-lite"/>
    </source>
</evidence>
<dbReference type="HOGENOM" id="CLU_005316_0_4_5"/>
<keyword evidence="9" id="KW-1185">Reference proteome</keyword>
<evidence type="ECO:0000256" key="1">
    <source>
        <dbReference type="ARBA" id="ARBA00022603"/>
    </source>
</evidence>
<accession>A1B5L0</accession>
<evidence type="ECO:0000256" key="4">
    <source>
        <dbReference type="ARBA" id="ARBA00022884"/>
    </source>
</evidence>
<proteinExistence type="inferred from homology"/>
<keyword evidence="4 5" id="KW-0694">RNA-binding</keyword>
<feature type="binding site" evidence="5">
    <location>
        <begin position="349"/>
        <end position="355"/>
    </location>
    <ligand>
        <name>S-adenosyl-L-methionine</name>
        <dbReference type="ChEBI" id="CHEBI:59789"/>
    </ligand>
</feature>
<feature type="binding site" evidence="5">
    <location>
        <position position="412"/>
    </location>
    <ligand>
        <name>S-adenosyl-L-methionine</name>
        <dbReference type="ChEBI" id="CHEBI:59789"/>
    </ligand>
</feature>
<comment type="similarity">
    <text evidence="5">Belongs to the class I-like SAM-binding methyltransferase superfamily. RsmB/NOP family.</text>
</comment>
<dbReference type="SUPFAM" id="SSF48013">
    <property type="entry name" value="NusB-like"/>
    <property type="match status" value="1"/>
</dbReference>
<dbReference type="Gene3D" id="3.40.50.150">
    <property type="entry name" value="Vaccinia Virus protein VP39"/>
    <property type="match status" value="1"/>
</dbReference>
<feature type="region of interest" description="Disordered" evidence="6">
    <location>
        <begin position="1"/>
        <end position="29"/>
    </location>
</feature>
<evidence type="ECO:0000259" key="7">
    <source>
        <dbReference type="PROSITE" id="PS51686"/>
    </source>
</evidence>
<dbReference type="EMBL" id="CP000489">
    <property type="protein sequence ID" value="ABL70804.1"/>
    <property type="molecule type" value="Genomic_DNA"/>
</dbReference>
<keyword evidence="1 5" id="KW-0489">Methyltransferase</keyword>
<organism evidence="8 9">
    <name type="scientific">Paracoccus denitrificans (strain Pd 1222)</name>
    <dbReference type="NCBI Taxonomy" id="318586"/>
    <lineage>
        <taxon>Bacteria</taxon>
        <taxon>Pseudomonadati</taxon>
        <taxon>Pseudomonadota</taxon>
        <taxon>Alphaproteobacteria</taxon>
        <taxon>Rhodobacterales</taxon>
        <taxon>Paracoccaceae</taxon>
        <taxon>Paracoccus</taxon>
    </lineage>
</organism>
<protein>
    <submittedName>
        <fullName evidence="8">Fmu (Sun) domain protein</fullName>
    </submittedName>
</protein>
<feature type="compositionally biased region" description="Basic residues" evidence="6">
    <location>
        <begin position="1"/>
        <end position="17"/>
    </location>
</feature>
<reference evidence="9" key="1">
    <citation type="submission" date="2006-12" db="EMBL/GenBank/DDBJ databases">
        <title>Complete sequence of chromosome 1 of Paracoccus denitrificans PD1222.</title>
        <authorList>
            <person name="Copeland A."/>
            <person name="Lucas S."/>
            <person name="Lapidus A."/>
            <person name="Barry K."/>
            <person name="Detter J.C."/>
            <person name="Glavina del Rio T."/>
            <person name="Hammon N."/>
            <person name="Israni S."/>
            <person name="Dalin E."/>
            <person name="Tice H."/>
            <person name="Pitluck S."/>
            <person name="Munk A.C."/>
            <person name="Brettin T."/>
            <person name="Bruce D."/>
            <person name="Han C."/>
            <person name="Tapia R."/>
            <person name="Gilna P."/>
            <person name="Schmutz J."/>
            <person name="Larimer F."/>
            <person name="Land M."/>
            <person name="Hauser L."/>
            <person name="Kyrpides N."/>
            <person name="Lykidis A."/>
            <person name="Spiro S."/>
            <person name="Richardson D.J."/>
            <person name="Moir J.W.B."/>
            <person name="Ferguson S.J."/>
            <person name="van Spanning R.J.M."/>
            <person name="Richardson P."/>
        </authorList>
    </citation>
    <scope>NUCLEOTIDE SEQUENCE [LARGE SCALE GENOMIC DNA]</scope>
    <source>
        <strain evidence="9">Pd 1222</strain>
    </source>
</reference>
<dbReference type="PRINTS" id="PR02008">
    <property type="entry name" value="RCMTFAMILY"/>
</dbReference>
<dbReference type="GO" id="GO:0006355">
    <property type="term" value="P:regulation of DNA-templated transcription"/>
    <property type="evidence" value="ECO:0007669"/>
    <property type="project" value="InterPro"/>
</dbReference>
<dbReference type="InterPro" id="IPR029063">
    <property type="entry name" value="SAM-dependent_MTases_sf"/>
</dbReference>
<dbReference type="Pfam" id="PF01029">
    <property type="entry name" value="NusB"/>
    <property type="match status" value="1"/>
</dbReference>
<evidence type="ECO:0000313" key="8">
    <source>
        <dbReference type="EMBL" id="ABL70804.1"/>
    </source>
</evidence>
<dbReference type="GO" id="GO:0001510">
    <property type="term" value="P:RNA methylation"/>
    <property type="evidence" value="ECO:0007669"/>
    <property type="project" value="InterPro"/>
</dbReference>
<dbReference type="KEGG" id="pde:Pden_2720"/>
<dbReference type="eggNOG" id="COG0781">
    <property type="taxonomic scope" value="Bacteria"/>
</dbReference>
<keyword evidence="2 5" id="KW-0808">Transferase</keyword>
<feature type="binding site" evidence="5">
    <location>
        <position position="396"/>
    </location>
    <ligand>
        <name>S-adenosyl-L-methionine</name>
        <dbReference type="ChEBI" id="CHEBI:59789"/>
    </ligand>
</feature>
<dbReference type="GO" id="GO:0008173">
    <property type="term" value="F:RNA methyltransferase activity"/>
    <property type="evidence" value="ECO:0007669"/>
    <property type="project" value="InterPro"/>
</dbReference>
<dbReference type="InterPro" id="IPR001678">
    <property type="entry name" value="MeTrfase_RsmB-F_NOP2_dom"/>
</dbReference>
<dbReference type="EnsemblBacteria" id="ABL70804">
    <property type="protein sequence ID" value="ABL70804"/>
    <property type="gene ID" value="Pden_2720"/>
</dbReference>
<gene>
    <name evidence="8" type="ordered locus">Pden_2720</name>
</gene>
<dbReference type="SUPFAM" id="SSF53335">
    <property type="entry name" value="S-adenosyl-L-methionine-dependent methyltransferases"/>
    <property type="match status" value="1"/>
</dbReference>
<dbReference type="PROSITE" id="PS51686">
    <property type="entry name" value="SAM_MT_RSMB_NOP"/>
    <property type="match status" value="1"/>
</dbReference>
<dbReference type="PANTHER" id="PTHR22807">
    <property type="entry name" value="NOP2 YEAST -RELATED NOL1/NOP2/FMU SUN DOMAIN-CONTAINING"/>
    <property type="match status" value="1"/>
</dbReference>
<dbReference type="GO" id="GO:0003723">
    <property type="term" value="F:RNA binding"/>
    <property type="evidence" value="ECO:0007669"/>
    <property type="project" value="UniProtKB-UniRule"/>
</dbReference>
<dbReference type="Pfam" id="PF01189">
    <property type="entry name" value="Methyltr_RsmB-F"/>
    <property type="match status" value="1"/>
</dbReference>
<feature type="domain" description="SAM-dependent MTase RsmB/NOP-type" evidence="7">
    <location>
        <begin position="247"/>
        <end position="531"/>
    </location>
</feature>
<dbReference type="InterPro" id="IPR049560">
    <property type="entry name" value="MeTrfase_RsmB-F_NOP2_cat"/>
</dbReference>
<feature type="active site" description="Nucleophile" evidence="5">
    <location>
        <position position="465"/>
    </location>
</feature>
<evidence type="ECO:0000256" key="2">
    <source>
        <dbReference type="ARBA" id="ARBA00022679"/>
    </source>
</evidence>